<sequence length="71" mass="7532">MATRTAVSSKLKLTVSYTDDGGKDKTRQITLANLKANVEAANIIQAAEAIATLQNDPVSKIVEVTENEISA</sequence>
<dbReference type="STRING" id="39029.BSR42_12755"/>
<reference evidence="2 3" key="1">
    <citation type="submission" date="2015-06" db="EMBL/GenBank/DDBJ databases">
        <title>Draft genome sequence of beer spoilage bacterium Megasphaera cerevisiae type strain 20462.</title>
        <authorList>
            <person name="Kutumbaka K."/>
            <person name="Pasmowitz J."/>
            <person name="Mategko J."/>
            <person name="Reyes D."/>
            <person name="Friedrich A."/>
            <person name="Han S."/>
            <person name="Martens-Habbena W."/>
            <person name="Neal-McKinney J."/>
            <person name="Janagama H.K."/>
            <person name="Nadala C."/>
            <person name="Samadpour M."/>
        </authorList>
    </citation>
    <scope>NUCLEOTIDE SEQUENCE [LARGE SCALE GENOMIC DNA]</scope>
    <source>
        <strain evidence="2 3">DSM 20462</strain>
    </source>
</reference>
<evidence type="ECO:0000313" key="3">
    <source>
        <dbReference type="Proteomes" id="UP000036503"/>
    </source>
</evidence>
<dbReference type="PATRIC" id="fig|1122219.3.peg.1948"/>
<accession>A0A0J6ZM47</accession>
<dbReference type="AlphaFoldDB" id="A0A0J6ZM47"/>
<dbReference type="OrthoDB" id="9945753at2"/>
<keyword evidence="3" id="KW-1185">Reference proteome</keyword>
<proteinExistence type="predicted"/>
<evidence type="ECO:0000313" key="2">
    <source>
        <dbReference type="EMBL" id="KMO85961.1"/>
    </source>
</evidence>
<dbReference type="RefSeq" id="WP_048514803.1">
    <property type="nucleotide sequence ID" value="NZ_FUXD01000083.1"/>
</dbReference>
<protein>
    <recommendedName>
        <fullName evidence="1">DUF1659 domain-containing protein</fullName>
    </recommendedName>
</protein>
<name>A0A0J6ZM47_9FIRM</name>
<dbReference type="EMBL" id="LEKT01000038">
    <property type="protein sequence ID" value="KMO85961.1"/>
    <property type="molecule type" value="Genomic_DNA"/>
</dbReference>
<feature type="domain" description="DUF1659" evidence="1">
    <location>
        <begin position="2"/>
        <end position="70"/>
    </location>
</feature>
<organism evidence="2 3">
    <name type="scientific">Megasphaera cerevisiae DSM 20462</name>
    <dbReference type="NCBI Taxonomy" id="1122219"/>
    <lineage>
        <taxon>Bacteria</taxon>
        <taxon>Bacillati</taxon>
        <taxon>Bacillota</taxon>
        <taxon>Negativicutes</taxon>
        <taxon>Veillonellales</taxon>
        <taxon>Veillonellaceae</taxon>
        <taxon>Megasphaera</taxon>
    </lineage>
</organism>
<dbReference type="InterPro" id="IPR012454">
    <property type="entry name" value="DUF1659"/>
</dbReference>
<comment type="caution">
    <text evidence="2">The sequence shown here is derived from an EMBL/GenBank/DDBJ whole genome shotgun (WGS) entry which is preliminary data.</text>
</comment>
<dbReference type="InParanoid" id="A0A0J6ZM47"/>
<evidence type="ECO:0000259" key="1">
    <source>
        <dbReference type="Pfam" id="PF07872"/>
    </source>
</evidence>
<dbReference type="Proteomes" id="UP000036503">
    <property type="component" value="Unassembled WGS sequence"/>
</dbReference>
<dbReference type="Pfam" id="PF07872">
    <property type="entry name" value="DUF1659"/>
    <property type="match status" value="1"/>
</dbReference>
<gene>
    <name evidence="2" type="ORF">AB840_10505</name>
</gene>